<evidence type="ECO:0000256" key="1">
    <source>
        <dbReference type="SAM" id="MobiDB-lite"/>
    </source>
</evidence>
<organism evidence="2 3">
    <name type="scientific">Brachionus plicatilis</name>
    <name type="common">Marine rotifer</name>
    <name type="synonym">Brachionus muelleri</name>
    <dbReference type="NCBI Taxonomy" id="10195"/>
    <lineage>
        <taxon>Eukaryota</taxon>
        <taxon>Metazoa</taxon>
        <taxon>Spiralia</taxon>
        <taxon>Gnathifera</taxon>
        <taxon>Rotifera</taxon>
        <taxon>Eurotatoria</taxon>
        <taxon>Monogononta</taxon>
        <taxon>Pseudotrocha</taxon>
        <taxon>Ploima</taxon>
        <taxon>Brachionidae</taxon>
        <taxon>Brachionus</taxon>
    </lineage>
</organism>
<evidence type="ECO:0000313" key="2">
    <source>
        <dbReference type="EMBL" id="RNA25253.1"/>
    </source>
</evidence>
<comment type="caution">
    <text evidence="2">The sequence shown here is derived from an EMBL/GenBank/DDBJ whole genome shotgun (WGS) entry which is preliminary data.</text>
</comment>
<dbReference type="EMBL" id="REGN01002955">
    <property type="protein sequence ID" value="RNA25253.1"/>
    <property type="molecule type" value="Genomic_DNA"/>
</dbReference>
<evidence type="ECO:0000313" key="3">
    <source>
        <dbReference type="Proteomes" id="UP000276133"/>
    </source>
</evidence>
<proteinExistence type="predicted"/>
<dbReference type="Proteomes" id="UP000276133">
    <property type="component" value="Unassembled WGS sequence"/>
</dbReference>
<protein>
    <submittedName>
        <fullName evidence="2">Uncharacterized protein</fullName>
    </submittedName>
</protein>
<feature type="region of interest" description="Disordered" evidence="1">
    <location>
        <begin position="39"/>
        <end position="59"/>
    </location>
</feature>
<gene>
    <name evidence="2" type="ORF">BpHYR1_026914</name>
</gene>
<name>A0A3M7RNW1_BRAPC</name>
<accession>A0A3M7RNW1</accession>
<reference evidence="2 3" key="1">
    <citation type="journal article" date="2018" name="Sci. Rep.">
        <title>Genomic signatures of local adaptation to the degree of environmental predictability in rotifers.</title>
        <authorList>
            <person name="Franch-Gras L."/>
            <person name="Hahn C."/>
            <person name="Garcia-Roger E.M."/>
            <person name="Carmona M.J."/>
            <person name="Serra M."/>
            <person name="Gomez A."/>
        </authorList>
    </citation>
    <scope>NUCLEOTIDE SEQUENCE [LARGE SCALE GENOMIC DNA]</scope>
    <source>
        <strain evidence="2">HYR1</strain>
    </source>
</reference>
<dbReference type="AlphaFoldDB" id="A0A3M7RNW1"/>
<keyword evidence="3" id="KW-1185">Reference proteome</keyword>
<sequence length="59" mass="6522">MNGLSGSCVHIFTEDFFKVVKLLTRPHSGLGLDLRLKNRGLGQRGPERSPGLGFRLKLT</sequence>